<proteinExistence type="predicted"/>
<reference evidence="1" key="1">
    <citation type="journal article" date="2020" name="J. Eukaryot. Microbiol.">
        <title>De novo Sequencing, Assembly and Annotation of the Transcriptome for the Free-Living Testate Amoeba Arcella intermedia.</title>
        <authorList>
            <person name="Ribeiro G.M."/>
            <person name="Porfirio-Sousa A.L."/>
            <person name="Maurer-Alcala X.X."/>
            <person name="Katz L.A."/>
            <person name="Lahr D.J.G."/>
        </authorList>
    </citation>
    <scope>NUCLEOTIDE SEQUENCE</scope>
</reference>
<evidence type="ECO:0000313" key="1">
    <source>
        <dbReference type="EMBL" id="NDV37361.1"/>
    </source>
</evidence>
<sequence>MQVASKHPQKKQQHLNLSLLLRPQHLKPKLSPLHLRPQHLKPKLSPLHLRPQHLKPKLSPLHLNQVLLQEMRNQRLPRPSNLTSLKNLLH</sequence>
<dbReference type="EMBL" id="GIBP01008392">
    <property type="protein sequence ID" value="NDV37361.1"/>
    <property type="molecule type" value="Transcribed_RNA"/>
</dbReference>
<name>A0A6B2LKM9_9EUKA</name>
<organism evidence="1">
    <name type="scientific">Arcella intermedia</name>
    <dbReference type="NCBI Taxonomy" id="1963864"/>
    <lineage>
        <taxon>Eukaryota</taxon>
        <taxon>Amoebozoa</taxon>
        <taxon>Tubulinea</taxon>
        <taxon>Elardia</taxon>
        <taxon>Arcellinida</taxon>
        <taxon>Sphaerothecina</taxon>
        <taxon>Arcellidae</taxon>
        <taxon>Arcella</taxon>
    </lineage>
</organism>
<protein>
    <submittedName>
        <fullName evidence="1">Uncharacterized protein</fullName>
    </submittedName>
</protein>
<accession>A0A6B2LKM9</accession>
<dbReference type="AlphaFoldDB" id="A0A6B2LKM9"/>